<keyword evidence="6" id="KW-0560">Oxidoreductase</keyword>
<dbReference type="GO" id="GO:0006720">
    <property type="term" value="P:isoprenoid metabolic process"/>
    <property type="evidence" value="ECO:0007669"/>
    <property type="project" value="UniProtKB-ARBA"/>
</dbReference>
<evidence type="ECO:0000256" key="9">
    <source>
        <dbReference type="RuleBase" id="RU000363"/>
    </source>
</evidence>
<evidence type="ECO:0000256" key="1">
    <source>
        <dbReference type="ARBA" id="ARBA00004141"/>
    </source>
</evidence>
<reference evidence="11" key="1">
    <citation type="submission" date="2023-06" db="EMBL/GenBank/DDBJ databases">
        <title>lsaBGC provides a comprehensive framework for evolutionary analysis of biosynthetic gene clusters within focal taxa.</title>
        <authorList>
            <person name="Salamzade R."/>
            <person name="Sandstrom S."/>
            <person name="Kalan L.R."/>
        </authorList>
    </citation>
    <scope>NUCLEOTIDE SEQUENCE</scope>
    <source>
        <strain evidence="11">P3-SID899</strain>
    </source>
</reference>
<dbReference type="PRINTS" id="PR00081">
    <property type="entry name" value="GDHRDH"/>
</dbReference>
<dbReference type="SMART" id="SM00822">
    <property type="entry name" value="PKS_KR"/>
    <property type="match status" value="1"/>
</dbReference>
<keyword evidence="8" id="KW-0472">Membrane</keyword>
<dbReference type="GO" id="GO:0016020">
    <property type="term" value="C:membrane"/>
    <property type="evidence" value="ECO:0007669"/>
    <property type="project" value="UniProtKB-SubCell"/>
</dbReference>
<dbReference type="CDD" id="cd05339">
    <property type="entry name" value="17beta-HSDXI-like_SDR_c"/>
    <property type="match status" value="1"/>
</dbReference>
<dbReference type="SUPFAM" id="SSF51735">
    <property type="entry name" value="NAD(P)-binding Rossmann-fold domains"/>
    <property type="match status" value="1"/>
</dbReference>
<dbReference type="AlphaFoldDB" id="A0AAP3AHZ5"/>
<dbReference type="GO" id="GO:0006066">
    <property type="term" value="P:alcohol metabolic process"/>
    <property type="evidence" value="ECO:0007669"/>
    <property type="project" value="UniProtKB-ARBA"/>
</dbReference>
<evidence type="ECO:0000256" key="7">
    <source>
        <dbReference type="ARBA" id="ARBA00023098"/>
    </source>
</evidence>
<feature type="domain" description="Ketoreductase" evidence="10">
    <location>
        <begin position="27"/>
        <end position="215"/>
    </location>
</feature>
<dbReference type="InterPro" id="IPR002347">
    <property type="entry name" value="SDR_fam"/>
</dbReference>
<dbReference type="InterPro" id="IPR057326">
    <property type="entry name" value="KR_dom"/>
</dbReference>
<evidence type="ECO:0000256" key="5">
    <source>
        <dbReference type="ARBA" id="ARBA00022989"/>
    </source>
</evidence>
<keyword evidence="4" id="KW-0521">NADP</keyword>
<dbReference type="InterPro" id="IPR020904">
    <property type="entry name" value="Sc_DH/Rdtase_CS"/>
</dbReference>
<accession>A0AAP3AHZ5</accession>
<organism evidence="11 12">
    <name type="scientific">Micrococcus luteus</name>
    <name type="common">Micrococcus lysodeikticus</name>
    <dbReference type="NCBI Taxonomy" id="1270"/>
    <lineage>
        <taxon>Bacteria</taxon>
        <taxon>Bacillati</taxon>
        <taxon>Actinomycetota</taxon>
        <taxon>Actinomycetes</taxon>
        <taxon>Micrococcales</taxon>
        <taxon>Micrococcaceae</taxon>
        <taxon>Micrococcus</taxon>
    </lineage>
</organism>
<comment type="subcellular location">
    <subcellularLocation>
        <location evidence="1">Membrane</location>
        <topology evidence="1">Multi-pass membrane protein</topology>
    </subcellularLocation>
</comment>
<comment type="caution">
    <text evidence="11">The sequence shown here is derived from an EMBL/GenBank/DDBJ whole genome shotgun (WGS) entry which is preliminary data.</text>
</comment>
<keyword evidence="7" id="KW-0443">Lipid metabolism</keyword>
<evidence type="ECO:0000256" key="6">
    <source>
        <dbReference type="ARBA" id="ARBA00023002"/>
    </source>
</evidence>
<evidence type="ECO:0000313" key="11">
    <source>
        <dbReference type="EMBL" id="MCV7629494.1"/>
    </source>
</evidence>
<dbReference type="Pfam" id="PF00106">
    <property type="entry name" value="adh_short"/>
    <property type="match status" value="1"/>
</dbReference>
<dbReference type="PRINTS" id="PR00080">
    <property type="entry name" value="SDRFAMILY"/>
</dbReference>
<proteinExistence type="inferred from homology"/>
<protein>
    <submittedName>
        <fullName evidence="11">SDR family oxidoreductase</fullName>
    </submittedName>
</protein>
<evidence type="ECO:0000259" key="10">
    <source>
        <dbReference type="SMART" id="SM00822"/>
    </source>
</evidence>
<evidence type="ECO:0000256" key="2">
    <source>
        <dbReference type="ARBA" id="ARBA00006484"/>
    </source>
</evidence>
<evidence type="ECO:0000256" key="3">
    <source>
        <dbReference type="ARBA" id="ARBA00022692"/>
    </source>
</evidence>
<dbReference type="PANTHER" id="PTHR24322:SF736">
    <property type="entry name" value="RETINOL DEHYDROGENASE 10"/>
    <property type="match status" value="1"/>
</dbReference>
<dbReference type="Proteomes" id="UP001205867">
    <property type="component" value="Unassembled WGS sequence"/>
</dbReference>
<keyword evidence="3" id="KW-0812">Transmembrane</keyword>
<dbReference type="GO" id="GO:0042445">
    <property type="term" value="P:hormone metabolic process"/>
    <property type="evidence" value="ECO:0007669"/>
    <property type="project" value="UniProtKB-ARBA"/>
</dbReference>
<evidence type="ECO:0000256" key="8">
    <source>
        <dbReference type="ARBA" id="ARBA00023136"/>
    </source>
</evidence>
<gene>
    <name evidence="11" type="ORF">M3A82_009140</name>
</gene>
<evidence type="ECO:0000313" key="12">
    <source>
        <dbReference type="Proteomes" id="UP001205867"/>
    </source>
</evidence>
<evidence type="ECO:0000256" key="4">
    <source>
        <dbReference type="ARBA" id="ARBA00022857"/>
    </source>
</evidence>
<dbReference type="PANTHER" id="PTHR24322">
    <property type="entry name" value="PKSB"/>
    <property type="match status" value="1"/>
</dbReference>
<comment type="similarity">
    <text evidence="2 9">Belongs to the short-chain dehydrogenases/reductases (SDR) family.</text>
</comment>
<keyword evidence="5" id="KW-1133">Transmembrane helix</keyword>
<dbReference type="PROSITE" id="PS00061">
    <property type="entry name" value="ADH_SHORT"/>
    <property type="match status" value="1"/>
</dbReference>
<sequence length="297" mass="30950">MMHGSRPVLRRAASALAGRRPLPLRGATVLVTGGASGIGRLIALGAASRGAGRVVVWDLDLQGAEAVAAEIRSQGADARAERVDVTDAAAVEAAAARAGEVDVAVNNAGVVTGARLEDATEEGIRRTFEVNALAPYWLTRAVLPGMRARDRGAVVTVASAAGLVGVARQTDYSATKHAAVGFAESLAAELRKDGSRVTSLAVCPFYIDTGMFAGVRSRVPWLLPVLDPHHVAQEVLDAVEAGRTRLLLPRAVGLIAPLRALPAPVFDLAMDILGVNATMDGFTGRRSRLFAAREAAR</sequence>
<dbReference type="GO" id="GO:0016616">
    <property type="term" value="F:oxidoreductase activity, acting on the CH-OH group of donors, NAD or NADP as acceptor"/>
    <property type="evidence" value="ECO:0007669"/>
    <property type="project" value="UniProtKB-ARBA"/>
</dbReference>
<dbReference type="FunFam" id="3.40.50.720:FF:000131">
    <property type="entry name" value="Short-chain dehydrogenase/reductase 3"/>
    <property type="match status" value="1"/>
</dbReference>
<dbReference type="EMBL" id="JALXKZ020000023">
    <property type="protein sequence ID" value="MCV7629494.1"/>
    <property type="molecule type" value="Genomic_DNA"/>
</dbReference>
<dbReference type="InterPro" id="IPR036291">
    <property type="entry name" value="NAD(P)-bd_dom_sf"/>
</dbReference>
<dbReference type="RefSeq" id="WP_155137734.1">
    <property type="nucleotide sequence ID" value="NZ_JBFBLY010000001.1"/>
</dbReference>
<name>A0AAP3AHZ5_MICLU</name>
<dbReference type="Gene3D" id="3.40.50.720">
    <property type="entry name" value="NAD(P)-binding Rossmann-like Domain"/>
    <property type="match status" value="1"/>
</dbReference>